<accession>A0AAW0U5U2</accession>
<dbReference type="PANTHER" id="PTHR33967">
    <property type="entry name" value="RAGULATOR COMPLEX PROTEIN LAMTOR4"/>
    <property type="match status" value="1"/>
</dbReference>
<dbReference type="GO" id="GO:0005764">
    <property type="term" value="C:lysosome"/>
    <property type="evidence" value="ECO:0007669"/>
    <property type="project" value="UniProtKB-SubCell"/>
</dbReference>
<evidence type="ECO:0000256" key="4">
    <source>
        <dbReference type="ARBA" id="ARBA00032690"/>
    </source>
</evidence>
<reference evidence="5 6" key="1">
    <citation type="submission" date="2023-03" db="EMBL/GenBank/DDBJ databases">
        <title>High-quality genome of Scylla paramamosain provides insights in environmental adaptation.</title>
        <authorList>
            <person name="Zhang L."/>
        </authorList>
    </citation>
    <scope>NUCLEOTIDE SEQUENCE [LARGE SCALE GENOMIC DNA]</scope>
    <source>
        <strain evidence="5">LZ_2023a</strain>
        <tissue evidence="5">Muscle</tissue>
    </source>
</reference>
<keyword evidence="3" id="KW-0458">Lysosome</keyword>
<dbReference type="AlphaFoldDB" id="A0AAW0U5U2"/>
<protein>
    <recommendedName>
        <fullName evidence="4">Late endosomal/lysosomal adaptor and MAPK and MTOR activator 4</fullName>
    </recommendedName>
</protein>
<evidence type="ECO:0000313" key="6">
    <source>
        <dbReference type="Proteomes" id="UP001487740"/>
    </source>
</evidence>
<organism evidence="5 6">
    <name type="scientific">Scylla paramamosain</name>
    <name type="common">Mud crab</name>
    <dbReference type="NCBI Taxonomy" id="85552"/>
    <lineage>
        <taxon>Eukaryota</taxon>
        <taxon>Metazoa</taxon>
        <taxon>Ecdysozoa</taxon>
        <taxon>Arthropoda</taxon>
        <taxon>Crustacea</taxon>
        <taxon>Multicrustacea</taxon>
        <taxon>Malacostraca</taxon>
        <taxon>Eumalacostraca</taxon>
        <taxon>Eucarida</taxon>
        <taxon>Decapoda</taxon>
        <taxon>Pleocyemata</taxon>
        <taxon>Brachyura</taxon>
        <taxon>Eubrachyura</taxon>
        <taxon>Portunoidea</taxon>
        <taxon>Portunidae</taxon>
        <taxon>Portuninae</taxon>
        <taxon>Scylla</taxon>
    </lineage>
</organism>
<dbReference type="Proteomes" id="UP001487740">
    <property type="component" value="Unassembled WGS sequence"/>
</dbReference>
<dbReference type="GO" id="GO:0032008">
    <property type="term" value="P:positive regulation of TOR signaling"/>
    <property type="evidence" value="ECO:0007669"/>
    <property type="project" value="InterPro"/>
</dbReference>
<comment type="similarity">
    <text evidence="2">Belongs to the LAMTOR4 family.</text>
</comment>
<dbReference type="GO" id="GO:0071230">
    <property type="term" value="P:cellular response to amino acid stimulus"/>
    <property type="evidence" value="ECO:0007669"/>
    <property type="project" value="InterPro"/>
</dbReference>
<evidence type="ECO:0000256" key="2">
    <source>
        <dbReference type="ARBA" id="ARBA00010627"/>
    </source>
</evidence>
<dbReference type="PANTHER" id="PTHR33967:SF1">
    <property type="entry name" value="RAGULATOR COMPLEX PROTEIN LAMTOR4"/>
    <property type="match status" value="1"/>
</dbReference>
<comment type="caution">
    <text evidence="5">The sequence shown here is derived from an EMBL/GenBank/DDBJ whole genome shotgun (WGS) entry which is preliminary data.</text>
</comment>
<evidence type="ECO:0000256" key="3">
    <source>
        <dbReference type="ARBA" id="ARBA00023228"/>
    </source>
</evidence>
<dbReference type="EMBL" id="JARAKH010000019">
    <property type="protein sequence ID" value="KAK8394162.1"/>
    <property type="molecule type" value="Genomic_DNA"/>
</dbReference>
<evidence type="ECO:0000313" key="5">
    <source>
        <dbReference type="EMBL" id="KAK8394162.1"/>
    </source>
</evidence>
<gene>
    <name evidence="5" type="ORF">O3P69_006389</name>
</gene>
<evidence type="ECO:0000256" key="1">
    <source>
        <dbReference type="ARBA" id="ARBA00004371"/>
    </source>
</evidence>
<dbReference type="GO" id="GO:0005085">
    <property type="term" value="F:guanyl-nucleotide exchange factor activity"/>
    <property type="evidence" value="ECO:0007669"/>
    <property type="project" value="TreeGrafter"/>
</dbReference>
<dbReference type="GO" id="GO:0071986">
    <property type="term" value="C:Ragulator complex"/>
    <property type="evidence" value="ECO:0007669"/>
    <property type="project" value="InterPro"/>
</dbReference>
<sequence>MHGIGRVPDEVGHLILSEDGAVIASGGELENAEQMANTVLCMLTRINKGQLWPGDSGDAFKKISKSTLAIL</sequence>
<proteinExistence type="inferred from homology"/>
<keyword evidence="6" id="KW-1185">Reference proteome</keyword>
<dbReference type="InterPro" id="IPR034601">
    <property type="entry name" value="LAMTOR4"/>
</dbReference>
<comment type="subcellular location">
    <subcellularLocation>
        <location evidence="1">Lysosome</location>
    </subcellularLocation>
</comment>
<name>A0AAW0U5U2_SCYPA</name>